<feature type="region of interest" description="Disordered" evidence="1">
    <location>
        <begin position="850"/>
        <end position="928"/>
    </location>
</feature>
<dbReference type="PANTHER" id="PTHR45615:SF80">
    <property type="entry name" value="GRIP DOMAIN-CONTAINING PROTEIN"/>
    <property type="match status" value="1"/>
</dbReference>
<dbReference type="Proteomes" id="UP000253153">
    <property type="component" value="Unassembled WGS sequence"/>
</dbReference>
<dbReference type="Pfam" id="PF12520">
    <property type="entry name" value="DUF3723"/>
    <property type="match status" value="1"/>
</dbReference>
<reference evidence="2 3" key="1">
    <citation type="submission" date="2018-06" db="EMBL/GenBank/DDBJ databases">
        <title>Fusarium incarnatum-equiseti species complex species 28.</title>
        <authorList>
            <person name="Gardiner D.M."/>
        </authorList>
    </citation>
    <scope>NUCLEOTIDE SEQUENCE [LARGE SCALE GENOMIC DNA]</scope>
    <source>
        <strain evidence="2 3">FIESC_28</strain>
    </source>
</reference>
<accession>A0A366SC97</accession>
<evidence type="ECO:0000313" key="2">
    <source>
        <dbReference type="EMBL" id="RBR26538.1"/>
    </source>
</evidence>
<keyword evidence="3" id="KW-1185">Reference proteome</keyword>
<dbReference type="InterPro" id="IPR022198">
    <property type="entry name" value="DUF3723"/>
</dbReference>
<dbReference type="EMBL" id="QKXC01000018">
    <property type="protein sequence ID" value="RBR26538.1"/>
    <property type="molecule type" value="Genomic_DNA"/>
</dbReference>
<feature type="compositionally biased region" description="Low complexity" evidence="1">
    <location>
        <begin position="876"/>
        <end position="909"/>
    </location>
</feature>
<dbReference type="OrthoDB" id="4227485at2759"/>
<dbReference type="Gene3D" id="1.20.5.340">
    <property type="match status" value="1"/>
</dbReference>
<evidence type="ECO:0000256" key="1">
    <source>
        <dbReference type="SAM" id="MobiDB-lite"/>
    </source>
</evidence>
<feature type="compositionally biased region" description="Basic and acidic residues" evidence="1">
    <location>
        <begin position="917"/>
        <end position="928"/>
    </location>
</feature>
<gene>
    <name evidence="2" type="ORF">FIESC28_00655</name>
</gene>
<dbReference type="RefSeq" id="XP_031021129.1">
    <property type="nucleotide sequence ID" value="XM_031154806.1"/>
</dbReference>
<dbReference type="AlphaFoldDB" id="A0A366SC97"/>
<feature type="region of interest" description="Disordered" evidence="1">
    <location>
        <begin position="634"/>
        <end position="666"/>
    </location>
</feature>
<proteinExistence type="predicted"/>
<name>A0A366SC97_9HYPO</name>
<protein>
    <submittedName>
        <fullName evidence="2">Uncharacterized protein</fullName>
    </submittedName>
</protein>
<evidence type="ECO:0000313" key="3">
    <source>
        <dbReference type="Proteomes" id="UP000253153"/>
    </source>
</evidence>
<organism evidence="2 3">
    <name type="scientific">Fusarium coffeatum</name>
    <dbReference type="NCBI Taxonomy" id="231269"/>
    <lineage>
        <taxon>Eukaryota</taxon>
        <taxon>Fungi</taxon>
        <taxon>Dikarya</taxon>
        <taxon>Ascomycota</taxon>
        <taxon>Pezizomycotina</taxon>
        <taxon>Sordariomycetes</taxon>
        <taxon>Hypocreomycetidae</taxon>
        <taxon>Hypocreales</taxon>
        <taxon>Nectriaceae</taxon>
        <taxon>Fusarium</taxon>
        <taxon>Fusarium incarnatum-equiseti species complex</taxon>
    </lineage>
</organism>
<comment type="caution">
    <text evidence="2">The sequence shown here is derived from an EMBL/GenBank/DDBJ whole genome shotgun (WGS) entry which is preliminary data.</text>
</comment>
<dbReference type="PANTHER" id="PTHR45615">
    <property type="entry name" value="MYOSIN HEAVY CHAIN, NON-MUSCLE"/>
    <property type="match status" value="1"/>
</dbReference>
<dbReference type="GeneID" id="41990102"/>
<sequence>MVTISQLHQEQRERFLGTASIRLEALDFSLAHDKKFPGSEPDWANVESLGGLFLNGLGFAPHQISHQIPALIDQAQLSLALANANVSIETLRRTDVEIVELEFTAGSPVRCLRGQDRVLAALSVASDANKRWVIRLYAENLSPEARRDLIDERSLEKEPSDAEHFYWTTRFWLEHDTSLTVSQNKWLAQLSRKSKGKAASVGRLWNNHAPYKNIVREFEKIPALFWGTHLGNIGKWIAMPSEMNLNQTRRIVDFWQRVCDFNDSIKSRLSMKLLEVASGKAPGADVQHRENIRARTNEILGNFEDQERKEILRRLEDSTKDRLVPTFDIFLRNLGYLREVLSCFSHLVGSKVKPVDVRNVLLHNFERQSWYPLQISSNDCRWVEIGGINNFKVADLFDVAFRQLWLFALREFPSISPGPAKSKAGPRYHVEEAKVYLFALLARKLGCRTPQIAAILERPPTKPLTPEVTPVDTTTDASTYSDANLHTPFNAQHRGSKFFFSQRSLYFDNFGDTSEFVDQFLSAAAFSNIAELMDGISQQQEQGDTMRTDIQELAKTKASLEEEIGSLQSSLSSNSQNLQARGAQLAGMNQQILQKQQEIHNLDNDIAIRSQMKSSKMNDLNSLNDAISRKEKDLASITDKTNKEREEAQQTTEAEKAKLHDREDEKNKLKKKIDKLRSLKTTLNDEVTQLDNEKTELQNNIAVLKIDSQTSQSNISELKEAKNGLETEIPALRKEAGELQSNISELKEAKNGLETEIPALRKEAEELNCIYDDKTGGKTDCLTEYKVFIVTIGEFYRLLLMSEKELTAFLGHYTANNYLIKDEKGQIMYYSDCFDILRRQPPKERIIQLHHSVKRDGSGDIKHRPKAKPHRRQDVSDSSSSSQDVPGASSSTQEIPDSSSSTQDIPDSSNKTKRQRGGPERHDGDATE</sequence>